<gene>
    <name evidence="1" type="ORF">OMM_04831</name>
</gene>
<organism evidence="1 2">
    <name type="scientific">Candidatus Magnetoglobus multicellularis str. Araruama</name>
    <dbReference type="NCBI Taxonomy" id="890399"/>
    <lineage>
        <taxon>Bacteria</taxon>
        <taxon>Pseudomonadati</taxon>
        <taxon>Thermodesulfobacteriota</taxon>
        <taxon>Desulfobacteria</taxon>
        <taxon>Desulfobacterales</taxon>
        <taxon>Desulfobacteraceae</taxon>
        <taxon>Candidatus Magnetoglobus</taxon>
    </lineage>
</organism>
<dbReference type="AlphaFoldDB" id="A0A1V1NZG0"/>
<sequence>MRTYEAKPWFVQAESDLRTANALRTGPSPMISNDVGCHVSAMCAQVVEKSIKGYVMVNGATPSLNHRPDKYLSLLLMKGNPLLRHRDHYTHLSKLFDSSTKHAVKALFELTPGGKDHRTDVPNTEYPWQVGGAWKEAPAGSTQFNDDIVDEMLKLAKRIQNMLHRLAISALRVSEL</sequence>
<reference evidence="2" key="1">
    <citation type="submission" date="2012-11" db="EMBL/GenBank/DDBJ databases">
        <authorList>
            <person name="Lucero-Rivera Y.E."/>
            <person name="Tovar-Ramirez D."/>
        </authorList>
    </citation>
    <scope>NUCLEOTIDE SEQUENCE [LARGE SCALE GENOMIC DNA]</scope>
    <source>
        <strain evidence="2">Araruama</strain>
    </source>
</reference>
<evidence type="ECO:0000313" key="1">
    <source>
        <dbReference type="EMBL" id="ETR68002.1"/>
    </source>
</evidence>
<comment type="caution">
    <text evidence="1">The sequence shown here is derived from an EMBL/GenBank/DDBJ whole genome shotgun (WGS) entry which is preliminary data.</text>
</comment>
<dbReference type="Proteomes" id="UP000189670">
    <property type="component" value="Unassembled WGS sequence"/>
</dbReference>
<evidence type="ECO:0008006" key="3">
    <source>
        <dbReference type="Google" id="ProtNLM"/>
    </source>
</evidence>
<evidence type="ECO:0000313" key="2">
    <source>
        <dbReference type="Proteomes" id="UP000189670"/>
    </source>
</evidence>
<protein>
    <recommendedName>
        <fullName evidence="3">HEPN domain-containing protein</fullName>
    </recommendedName>
</protein>
<accession>A0A1V1NZG0</accession>
<dbReference type="EMBL" id="ATBP01001123">
    <property type="protein sequence ID" value="ETR68002.1"/>
    <property type="molecule type" value="Genomic_DNA"/>
</dbReference>
<dbReference type="Gene3D" id="1.20.120.330">
    <property type="entry name" value="Nucleotidyltransferases domain 2"/>
    <property type="match status" value="1"/>
</dbReference>
<name>A0A1V1NZG0_9BACT</name>
<proteinExistence type="predicted"/>